<evidence type="ECO:0000313" key="2">
    <source>
        <dbReference type="EMBL" id="EUA16264.1"/>
    </source>
</evidence>
<evidence type="ECO:0000259" key="1">
    <source>
        <dbReference type="Pfam" id="PF00501"/>
    </source>
</evidence>
<dbReference type="InterPro" id="IPR000873">
    <property type="entry name" value="AMP-dep_synth/lig_dom"/>
</dbReference>
<dbReference type="PROSITE" id="PS00455">
    <property type="entry name" value="AMP_BINDING"/>
    <property type="match status" value="1"/>
</dbReference>
<feature type="domain" description="AMP-dependent synthetase/ligase" evidence="1">
    <location>
        <begin position="50"/>
        <end position="213"/>
    </location>
</feature>
<comment type="caution">
    <text evidence="2">The sequence shown here is derived from an EMBL/GenBank/DDBJ whole genome shotgun (WGS) entry which is preliminary data.</text>
</comment>
<gene>
    <name evidence="2" type="ORF">I553_1239</name>
</gene>
<dbReference type="Gene3D" id="3.40.50.12780">
    <property type="entry name" value="N-terminal domain of ligase-like"/>
    <property type="match status" value="1"/>
</dbReference>
<sequence length="271" mass="29560">MWSRFADVGGLLTTMVRAGIIAPLRPDKYVRIAAAARRERLSMTSGVAMSAQRCPDRPALIDELGALSYRQLDQRCDALAAGLQALPGGSPRIVAIMCRNHRGFVEALVAANRIGADILLLNTSFAGPALAEVVAREGADAIIYDEEFTGSVDRALADRSHTTRVVAWTDHPESHDLTVDKLVATHTGQRPARPLRKGKLILLTSGTTGTPKAPSVPAVVPVNSRRSWSVYRGAPRRRRWWWRRCFMLGVFAAGVRGIAGLHRCDPTQVRP</sequence>
<name>X7ZA94_MYCXE</name>
<organism evidence="2">
    <name type="scientific">Mycobacterium xenopi 4042</name>
    <dbReference type="NCBI Taxonomy" id="1299334"/>
    <lineage>
        <taxon>Bacteria</taxon>
        <taxon>Bacillati</taxon>
        <taxon>Actinomycetota</taxon>
        <taxon>Actinomycetes</taxon>
        <taxon>Mycobacteriales</taxon>
        <taxon>Mycobacteriaceae</taxon>
        <taxon>Mycobacterium</taxon>
    </lineage>
</organism>
<dbReference type="PANTHER" id="PTHR43767:SF1">
    <property type="entry name" value="NONRIBOSOMAL PEPTIDE SYNTHASE PES1 (EUROFUNG)-RELATED"/>
    <property type="match status" value="1"/>
</dbReference>
<dbReference type="InterPro" id="IPR042099">
    <property type="entry name" value="ANL_N_sf"/>
</dbReference>
<dbReference type="InterPro" id="IPR050237">
    <property type="entry name" value="ATP-dep_AMP-bd_enzyme"/>
</dbReference>
<dbReference type="SUPFAM" id="SSF56801">
    <property type="entry name" value="Acetyl-CoA synthetase-like"/>
    <property type="match status" value="1"/>
</dbReference>
<dbReference type="Pfam" id="PF00501">
    <property type="entry name" value="AMP-binding"/>
    <property type="match status" value="1"/>
</dbReference>
<protein>
    <submittedName>
        <fullName evidence="2">AMP-binding enzyme family protein</fullName>
    </submittedName>
</protein>
<dbReference type="PANTHER" id="PTHR43767">
    <property type="entry name" value="LONG-CHAIN-FATTY-ACID--COA LIGASE"/>
    <property type="match status" value="1"/>
</dbReference>
<proteinExistence type="predicted"/>
<dbReference type="AlphaFoldDB" id="X7ZA94"/>
<accession>X7ZA94</accession>
<dbReference type="InterPro" id="IPR020845">
    <property type="entry name" value="AMP-binding_CS"/>
</dbReference>
<reference evidence="2" key="1">
    <citation type="submission" date="2014-01" db="EMBL/GenBank/DDBJ databases">
        <authorList>
            <person name="Brown-Elliot B."/>
            <person name="Wallace R."/>
            <person name="Lenaerts A."/>
            <person name="Ordway D."/>
            <person name="DeGroote M.A."/>
            <person name="Parker T."/>
            <person name="Sizemore C."/>
            <person name="Tallon L.J."/>
            <person name="Sadzewicz L.K."/>
            <person name="Sengamalay N."/>
            <person name="Fraser C.M."/>
            <person name="Hine E."/>
            <person name="Shefchek K.A."/>
            <person name="Das S.P."/>
            <person name="Tettelin H."/>
        </authorList>
    </citation>
    <scope>NUCLEOTIDE SEQUENCE [LARGE SCALE GENOMIC DNA]</scope>
    <source>
        <strain evidence="2">4042</strain>
    </source>
</reference>
<dbReference type="PATRIC" id="fig|1299334.3.peg.8495"/>
<dbReference type="EMBL" id="JAOB01000080">
    <property type="protein sequence ID" value="EUA16264.1"/>
    <property type="molecule type" value="Genomic_DNA"/>
</dbReference>